<reference evidence="1 2" key="1">
    <citation type="journal article" date="2019" name="Emerg. Microbes Infect.">
        <title>Comprehensive subspecies identification of 175 nontuberculous mycobacteria species based on 7547 genomic profiles.</title>
        <authorList>
            <person name="Matsumoto Y."/>
            <person name="Kinjo T."/>
            <person name="Motooka D."/>
            <person name="Nabeya D."/>
            <person name="Jung N."/>
            <person name="Uechi K."/>
            <person name="Horii T."/>
            <person name="Iida T."/>
            <person name="Fujita J."/>
            <person name="Nakamura S."/>
        </authorList>
    </citation>
    <scope>NUCLEOTIDE SEQUENCE [LARGE SCALE GENOMIC DNA]</scope>
    <source>
        <strain evidence="1 2">JCM 30996</strain>
    </source>
</reference>
<accession>A0A7I9ZTQ2</accession>
<sequence>MSEVSRTRTIAADTEKIWAVLADFGSLSTWADGVDHSCLLGNAADGDPLGMTRRVQVGSDTLVETIVAFAPPHLIAYEISGVPRPMSASNRWDLRPDGPGRTTVTLTSTVRMKPSPLRPVAERIGARLVAKRSAALLDSLAEHCEETR</sequence>
<dbReference type="InterPro" id="IPR023393">
    <property type="entry name" value="START-like_dom_sf"/>
</dbReference>
<protein>
    <submittedName>
        <fullName evidence="1">MxaD family protein</fullName>
    </submittedName>
</protein>
<dbReference type="Proteomes" id="UP000465304">
    <property type="component" value="Unassembled WGS sequence"/>
</dbReference>
<dbReference type="SUPFAM" id="SSF55961">
    <property type="entry name" value="Bet v1-like"/>
    <property type="match status" value="1"/>
</dbReference>
<dbReference type="CDD" id="cd07821">
    <property type="entry name" value="PYR_PYL_RCAR_like"/>
    <property type="match status" value="1"/>
</dbReference>
<dbReference type="Gene3D" id="3.30.530.20">
    <property type="match status" value="1"/>
</dbReference>
<dbReference type="InterPro" id="IPR019587">
    <property type="entry name" value="Polyketide_cyclase/dehydratase"/>
</dbReference>
<comment type="caution">
    <text evidence="1">The sequence shown here is derived from an EMBL/GenBank/DDBJ whole genome shotgun (WGS) entry which is preliminary data.</text>
</comment>
<dbReference type="RefSeq" id="WP_163893347.1">
    <property type="nucleotide sequence ID" value="NZ_BLLB01000002.1"/>
</dbReference>
<name>A0A7I9ZTQ2_9MYCO</name>
<proteinExistence type="predicted"/>
<keyword evidence="2" id="KW-1185">Reference proteome</keyword>
<dbReference type="AlphaFoldDB" id="A0A7I9ZTQ2"/>
<evidence type="ECO:0000313" key="1">
    <source>
        <dbReference type="EMBL" id="GFH04421.1"/>
    </source>
</evidence>
<gene>
    <name evidence="1" type="ORF">MHIP_49040</name>
</gene>
<organism evidence="1 2">
    <name type="scientific">Mycolicibacterium hippocampi</name>
    <dbReference type="NCBI Taxonomy" id="659824"/>
    <lineage>
        <taxon>Bacteria</taxon>
        <taxon>Bacillati</taxon>
        <taxon>Actinomycetota</taxon>
        <taxon>Actinomycetes</taxon>
        <taxon>Mycobacteriales</taxon>
        <taxon>Mycobacteriaceae</taxon>
        <taxon>Mycolicibacterium</taxon>
    </lineage>
</organism>
<evidence type="ECO:0000313" key="2">
    <source>
        <dbReference type="Proteomes" id="UP000465304"/>
    </source>
</evidence>
<dbReference type="EMBL" id="BLLB01000002">
    <property type="protein sequence ID" value="GFH04421.1"/>
    <property type="molecule type" value="Genomic_DNA"/>
</dbReference>
<dbReference type="Pfam" id="PF10604">
    <property type="entry name" value="Polyketide_cyc2"/>
    <property type="match status" value="1"/>
</dbReference>